<evidence type="ECO:0000313" key="5">
    <source>
        <dbReference type="Proteomes" id="UP000009376"/>
    </source>
</evidence>
<organism evidence="4 5">
    <name type="scientific">Candidatus Parvarchaeum acidophilus ARMAN-5</name>
    <dbReference type="NCBI Taxonomy" id="662762"/>
    <lineage>
        <taxon>Archaea</taxon>
        <taxon>Candidatus Parvarchaeota</taxon>
        <taxon>Candidatus Parvarchaeum</taxon>
    </lineage>
</organism>
<dbReference type="Gene3D" id="3.40.190.10">
    <property type="entry name" value="Periplasmic binding protein-like II"/>
    <property type="match status" value="1"/>
</dbReference>
<name>D6GVG0_PARA5</name>
<dbReference type="Proteomes" id="UP000009376">
    <property type="component" value="Unassembled WGS sequence"/>
</dbReference>
<reference evidence="4 5" key="1">
    <citation type="journal article" date="2010" name="Proc. Natl. Acad. Sci. U.S.A.">
        <title>Enigmatic, ultrasmall, uncultivated Archaea.</title>
        <authorList>
            <person name="Baker B.J."/>
            <person name="Comolli L.R."/>
            <person name="Dick G.J."/>
            <person name="Hauser L.J."/>
            <person name="Hyatt D."/>
            <person name="Dill B.D."/>
            <person name="Land M.L."/>
            <person name="Verberkmoes N.C."/>
            <person name="Hettich R.L."/>
            <person name="Banfield J.F."/>
        </authorList>
    </citation>
    <scope>NUCLEOTIDE SEQUENCE [LARGE SCALE GENOMIC DNA]</scope>
</reference>
<keyword evidence="3" id="KW-1133">Transmembrane helix</keyword>
<comment type="similarity">
    <text evidence="1">Belongs to the bacterial solute-binding protein 1 family.</text>
</comment>
<keyword evidence="3" id="KW-0812">Transmembrane</keyword>
<proteinExistence type="inferred from homology"/>
<sequence length="487" mass="52873">MSMEKTKTPNNKVFSSVAVAVIIVVAIIFFFIGYVSHVPSKVVSVPTSTVKPVSFSPSSTIGVYDGPAGMNNSEHLIGGDVFAIPKGATNINALDTVITFFTSVQAQDAIESLGWPSIDKGTTNSTLPTYNGPAVTVNYYDDLGVSASATQVMENELIPEFEHLYPKIKINWIQTRPNDITEDIEALVLGNDVGATVIAQDNLDIGTLFYAGDLMNITNASTVLPTTLVPSMAGLIPYEQKTYGGVYFLPYRANIPLVWYNVGALKSLGITPPQNWSQLITMGSKLIAAGLGGISMQGHGGASTSTEMFQWMVQAGGNPLMFNDSGDVAAYYFMYNMSAYFSPAYTHDYWASYKGLNNNEYNFFDYQWPGSLTNYESIATTDTVVNTLSNGTTLYNTSAVQYAMDSALQQGAFFRPPVAWLTEWNTLADEAFTSIVTNKCGGTCTISSIQSILSTQNTKLYKYLATTYNTTYANQYENGVFTPLTAA</sequence>
<dbReference type="Pfam" id="PF01547">
    <property type="entry name" value="SBP_bac_1"/>
    <property type="match status" value="1"/>
</dbReference>
<dbReference type="PANTHER" id="PTHR43649:SF29">
    <property type="entry name" value="OSMOPROTECTIVE COMPOUNDS-BINDING PROTEIN GGTB"/>
    <property type="match status" value="1"/>
</dbReference>
<accession>D6GVG0</accession>
<dbReference type="SUPFAM" id="SSF53850">
    <property type="entry name" value="Periplasmic binding protein-like II"/>
    <property type="match status" value="1"/>
</dbReference>
<dbReference type="InterPro" id="IPR006059">
    <property type="entry name" value="SBP"/>
</dbReference>
<evidence type="ECO:0000256" key="1">
    <source>
        <dbReference type="ARBA" id="ARBA00008520"/>
    </source>
</evidence>
<keyword evidence="3" id="KW-0472">Membrane</keyword>
<keyword evidence="2" id="KW-0813">Transport</keyword>
<dbReference type="EMBL" id="GG745553">
    <property type="protein sequence ID" value="EFD92798.1"/>
    <property type="molecule type" value="Genomic_DNA"/>
</dbReference>
<evidence type="ECO:0008006" key="6">
    <source>
        <dbReference type="Google" id="ProtNLM"/>
    </source>
</evidence>
<evidence type="ECO:0000256" key="3">
    <source>
        <dbReference type="SAM" id="Phobius"/>
    </source>
</evidence>
<dbReference type="PANTHER" id="PTHR43649">
    <property type="entry name" value="ARABINOSE-BINDING PROTEIN-RELATED"/>
    <property type="match status" value="1"/>
</dbReference>
<evidence type="ECO:0000256" key="2">
    <source>
        <dbReference type="ARBA" id="ARBA00022448"/>
    </source>
</evidence>
<dbReference type="AlphaFoldDB" id="D6GVG0"/>
<feature type="transmembrane region" description="Helical" evidence="3">
    <location>
        <begin position="12"/>
        <end position="35"/>
    </location>
</feature>
<evidence type="ECO:0000313" key="4">
    <source>
        <dbReference type="EMBL" id="EFD92798.1"/>
    </source>
</evidence>
<gene>
    <name evidence="4" type="ORF">BJBARM5_0472</name>
</gene>
<protein>
    <recommendedName>
        <fullName evidence="6">Extracellular solute-binding protein family 1</fullName>
    </recommendedName>
</protein>
<dbReference type="InterPro" id="IPR050490">
    <property type="entry name" value="Bact_solute-bd_prot1"/>
</dbReference>